<comment type="caution">
    <text evidence="2">The sequence shown here is derived from an EMBL/GenBank/DDBJ whole genome shotgun (WGS) entry which is preliminary data.</text>
</comment>
<gene>
    <name evidence="2" type="ORF">QN277_027487</name>
</gene>
<dbReference type="PANTHER" id="PTHR34461:SF4">
    <property type="entry name" value="OS01G0101800 PROTEIN"/>
    <property type="match status" value="1"/>
</dbReference>
<feature type="region of interest" description="Disordered" evidence="1">
    <location>
        <begin position="381"/>
        <end position="402"/>
    </location>
</feature>
<name>A0AAE1J9Y3_9FABA</name>
<proteinExistence type="predicted"/>
<feature type="region of interest" description="Disordered" evidence="1">
    <location>
        <begin position="1"/>
        <end position="27"/>
    </location>
</feature>
<evidence type="ECO:0000313" key="2">
    <source>
        <dbReference type="EMBL" id="KAK4266592.1"/>
    </source>
</evidence>
<accession>A0AAE1J9Y3</accession>
<dbReference type="AlphaFoldDB" id="A0AAE1J9Y3"/>
<reference evidence="2" key="1">
    <citation type="submission" date="2023-10" db="EMBL/GenBank/DDBJ databases">
        <title>Chromosome-level genome of the transformable northern wattle, Acacia crassicarpa.</title>
        <authorList>
            <person name="Massaro I."/>
            <person name="Sinha N.R."/>
            <person name="Poethig S."/>
            <person name="Leichty A.R."/>
        </authorList>
    </citation>
    <scope>NUCLEOTIDE SEQUENCE</scope>
    <source>
        <strain evidence="2">Acra3RX</strain>
        <tissue evidence="2">Leaf</tissue>
    </source>
</reference>
<dbReference type="PANTHER" id="PTHR34461">
    <property type="entry name" value="EXPRESSED PROTEIN"/>
    <property type="match status" value="1"/>
</dbReference>
<dbReference type="EMBL" id="JAWXYG010000008">
    <property type="protein sequence ID" value="KAK4266592.1"/>
    <property type="molecule type" value="Genomic_DNA"/>
</dbReference>
<dbReference type="Proteomes" id="UP001293593">
    <property type="component" value="Unassembled WGS sequence"/>
</dbReference>
<evidence type="ECO:0000313" key="3">
    <source>
        <dbReference type="Proteomes" id="UP001293593"/>
    </source>
</evidence>
<keyword evidence="3" id="KW-1185">Reference proteome</keyword>
<organism evidence="2 3">
    <name type="scientific">Acacia crassicarpa</name>
    <name type="common">northern wattle</name>
    <dbReference type="NCBI Taxonomy" id="499986"/>
    <lineage>
        <taxon>Eukaryota</taxon>
        <taxon>Viridiplantae</taxon>
        <taxon>Streptophyta</taxon>
        <taxon>Embryophyta</taxon>
        <taxon>Tracheophyta</taxon>
        <taxon>Spermatophyta</taxon>
        <taxon>Magnoliopsida</taxon>
        <taxon>eudicotyledons</taxon>
        <taxon>Gunneridae</taxon>
        <taxon>Pentapetalae</taxon>
        <taxon>rosids</taxon>
        <taxon>fabids</taxon>
        <taxon>Fabales</taxon>
        <taxon>Fabaceae</taxon>
        <taxon>Caesalpinioideae</taxon>
        <taxon>mimosoid clade</taxon>
        <taxon>Acacieae</taxon>
        <taxon>Acacia</taxon>
    </lineage>
</organism>
<evidence type="ECO:0000256" key="1">
    <source>
        <dbReference type="SAM" id="MobiDB-lite"/>
    </source>
</evidence>
<protein>
    <submittedName>
        <fullName evidence="2">Uncharacterized protein</fullName>
    </submittedName>
</protein>
<sequence>MDAMRRSSSERMSPPPPSLSLSGVITRSKYQLRHRNPTGHFQSSSAGCGSYSVNYSSDDDDDHMLVSDILKKAKLNHECSVEEDGEPSHILIKDLRARRVYSSQSASGTFSFSSPNVDIVESKVGSGCGDLGMVDSGSASASIAENNDCAAEVSKRDGEIDSLGEKLPSESQSKDEINSILSSIANEYRSEKDDDLYSDGALKSTNKETESAVVGFPCKAQNTDRANSESVSKGTQVQYFRGYHDGTGALERLDNVNGLPQLTTPPDDIETCGKVKVDEDGAKLVAEAIHIKDAQLTGNTDGRLEESLCPNAGARKDSLKSKSVLRPRMQRRLFKSPGSVSYRRLLPFIMNMIKDDSGTSLLGHSHDDEKVNDVKQFQFPLPSLSQGASKDQLRTGSRPRNGIDEFRVLADRSDLSGGSESKLTSYQDLPESPKQFGAKEAVHDCSSVPSVNEHVENVEISLECSSNIKAEEVVDVHHDKDVANAVPSNVHGCKAEAVGGVDTSEKLCVVNQLCLSLPDANTCGDNKNAPGGIDVINTLDLTPSNQSNAGEGFCPNATKGKNNVLRSKSVLKPCLQRKLFKTPGSVSYKRFLPFLKDIAKDDCGAPKFGQDQKDERRMRCQPPLLFQSRESPIDELKTDSCPMHDTVEEANAIQDNANGDCNSECSLNLPNSVAKIDYPFTPSSPIMNEITPGDHYVSVSHLLSDFTEAKRDSSSNGGMHLISTDLCCQESQTNTLERRTTPTFGLRKGILKRNPRGCRGHCTCLNCASFRLHAERAFEFSRNLFLDAEEVALDLVKELSHLRNMLERRTDGANNHSVLDENQAKEACRKSLAAEQLAKERFCEMNDDLKIHCRITSFQQPRVKFANYIEEKVMSPGRLSGQK</sequence>